<feature type="transmembrane region" description="Helical" evidence="5">
    <location>
        <begin position="424"/>
        <end position="444"/>
    </location>
</feature>
<feature type="transmembrane region" description="Helical" evidence="5">
    <location>
        <begin position="393"/>
        <end position="412"/>
    </location>
</feature>
<feature type="transmembrane region" description="Helical" evidence="5">
    <location>
        <begin position="54"/>
        <end position="73"/>
    </location>
</feature>
<evidence type="ECO:0000256" key="4">
    <source>
        <dbReference type="ARBA" id="ARBA00023136"/>
    </source>
</evidence>
<dbReference type="RefSeq" id="WP_075975286.1">
    <property type="nucleotide sequence ID" value="NZ_MKQR01000013.1"/>
</dbReference>
<gene>
    <name evidence="7" type="ORF">BJP25_18850</name>
</gene>
<feature type="transmembrane region" description="Helical" evidence="5">
    <location>
        <begin position="82"/>
        <end position="109"/>
    </location>
</feature>
<dbReference type="GO" id="GO:0022857">
    <property type="term" value="F:transmembrane transporter activity"/>
    <property type="evidence" value="ECO:0007669"/>
    <property type="project" value="InterPro"/>
</dbReference>
<evidence type="ECO:0000256" key="3">
    <source>
        <dbReference type="ARBA" id="ARBA00022989"/>
    </source>
</evidence>
<evidence type="ECO:0000256" key="5">
    <source>
        <dbReference type="SAM" id="Phobius"/>
    </source>
</evidence>
<feature type="transmembrane region" description="Helical" evidence="5">
    <location>
        <begin position="351"/>
        <end position="372"/>
    </location>
</feature>
<dbReference type="InterPro" id="IPR011701">
    <property type="entry name" value="MFS"/>
</dbReference>
<dbReference type="OrthoDB" id="4867914at2"/>
<dbReference type="AlphaFoldDB" id="A0A1Q9LLX1"/>
<feature type="transmembrane region" description="Helical" evidence="5">
    <location>
        <begin position="115"/>
        <end position="132"/>
    </location>
</feature>
<reference evidence="7 8" key="1">
    <citation type="submission" date="2016-10" db="EMBL/GenBank/DDBJ databases">
        <title>The Draft Genome Sequence of Actinokineospora bangkokensis 44EHWT reveals the biosynthetic pathway of antifungal compounds Thailandins with unusual extender unit butylmalonyl-CoA.</title>
        <authorList>
            <person name="Greule A."/>
            <person name="Intra B."/>
            <person name="Flemming S."/>
            <person name="Rommel M.G."/>
            <person name="Panbangred W."/>
            <person name="Bechthold A."/>
        </authorList>
    </citation>
    <scope>NUCLEOTIDE SEQUENCE [LARGE SCALE GENOMIC DNA]</scope>
    <source>
        <strain evidence="7 8">44EHW</strain>
    </source>
</reference>
<name>A0A1Q9LLX1_9PSEU</name>
<feature type="transmembrane region" description="Helical" evidence="5">
    <location>
        <begin position="297"/>
        <end position="319"/>
    </location>
</feature>
<evidence type="ECO:0000256" key="1">
    <source>
        <dbReference type="ARBA" id="ARBA00004651"/>
    </source>
</evidence>
<evidence type="ECO:0000313" key="8">
    <source>
        <dbReference type="Proteomes" id="UP000186040"/>
    </source>
</evidence>
<dbReference type="EMBL" id="MKQR01000013">
    <property type="protein sequence ID" value="OLR93020.1"/>
    <property type="molecule type" value="Genomic_DNA"/>
</dbReference>
<dbReference type="InterPro" id="IPR020846">
    <property type="entry name" value="MFS_dom"/>
</dbReference>
<proteinExistence type="predicted"/>
<comment type="caution">
    <text evidence="7">The sequence shown here is derived from an EMBL/GenBank/DDBJ whole genome shotgun (WGS) entry which is preliminary data.</text>
</comment>
<feature type="transmembrane region" description="Helical" evidence="5">
    <location>
        <begin position="200"/>
        <end position="218"/>
    </location>
</feature>
<dbReference type="PROSITE" id="PS50850">
    <property type="entry name" value="MFS"/>
    <property type="match status" value="1"/>
</dbReference>
<dbReference type="Pfam" id="PF07690">
    <property type="entry name" value="MFS_1"/>
    <property type="match status" value="1"/>
</dbReference>
<evidence type="ECO:0000313" key="7">
    <source>
        <dbReference type="EMBL" id="OLR93020.1"/>
    </source>
</evidence>
<feature type="transmembrane region" description="Helical" evidence="5">
    <location>
        <begin position="144"/>
        <end position="164"/>
    </location>
</feature>
<feature type="transmembrane region" description="Helical" evidence="5">
    <location>
        <begin position="224"/>
        <end position="245"/>
    </location>
</feature>
<keyword evidence="8" id="KW-1185">Reference proteome</keyword>
<dbReference type="SUPFAM" id="SSF103473">
    <property type="entry name" value="MFS general substrate transporter"/>
    <property type="match status" value="1"/>
</dbReference>
<feature type="domain" description="Major facilitator superfamily (MFS) profile" evidence="6">
    <location>
        <begin position="16"/>
        <end position="448"/>
    </location>
</feature>
<protein>
    <recommendedName>
        <fullName evidence="6">Major facilitator superfamily (MFS) profile domain-containing protein</fullName>
    </recommendedName>
</protein>
<feature type="transmembrane region" description="Helical" evidence="5">
    <location>
        <begin position="170"/>
        <end position="188"/>
    </location>
</feature>
<organism evidence="7 8">
    <name type="scientific">Actinokineospora bangkokensis</name>
    <dbReference type="NCBI Taxonomy" id="1193682"/>
    <lineage>
        <taxon>Bacteria</taxon>
        <taxon>Bacillati</taxon>
        <taxon>Actinomycetota</taxon>
        <taxon>Actinomycetes</taxon>
        <taxon>Pseudonocardiales</taxon>
        <taxon>Pseudonocardiaceae</taxon>
        <taxon>Actinokineospora</taxon>
    </lineage>
</organism>
<keyword evidence="4 5" id="KW-0472">Membrane</keyword>
<evidence type="ECO:0000256" key="2">
    <source>
        <dbReference type="ARBA" id="ARBA00022692"/>
    </source>
</evidence>
<sequence length="449" mass="44664">MTDLSTAPTRTEQGRTLGVVALGTFLALLLFTTPMPQLGALAVALGAGPAAQTWVLSSMSVGLAAGMLVTGVLGDDHGRRRVFAAGAVVVALTSLLSVATTSSLVFVLARVGHGLGSAALISCGLGMIGHTFPAGPARVRATGVWGASVGAGIALGPIAAALLADWRLPYLVTAALGALTALATRAVPESTSGDKRRVDLPGAVLLGSGLSVLLVGLVTGRSGWTRPTAVVALALGVALLVAFAAVERRSPAPLLDLGLFRRPDFVAVTVAALATGLGVIATMSFSPTLLIRGLGEGPVAASLGVLLWSGTSVPVALLARRLRWSGDVQLAVGLGVVAVGLLLLLDPSGVWALLPGFFVCGLGSGVLNAALGRQAVASVPAGRGGMGSGANNTARYVGSAIGVTVFAVIAARPTPQGVVSGWEAANVVTAAFSVLGAVGVLLCLRRSRA</sequence>
<keyword evidence="2 5" id="KW-0812">Transmembrane</keyword>
<dbReference type="STRING" id="1193682.BJP25_18850"/>
<accession>A0A1Q9LLX1</accession>
<feature type="transmembrane region" description="Helical" evidence="5">
    <location>
        <begin position="328"/>
        <end position="345"/>
    </location>
</feature>
<keyword evidence="3 5" id="KW-1133">Transmembrane helix</keyword>
<comment type="subcellular location">
    <subcellularLocation>
        <location evidence="1">Cell membrane</location>
        <topology evidence="1">Multi-pass membrane protein</topology>
    </subcellularLocation>
</comment>
<dbReference type="InterPro" id="IPR036259">
    <property type="entry name" value="MFS_trans_sf"/>
</dbReference>
<feature type="transmembrane region" description="Helical" evidence="5">
    <location>
        <begin position="265"/>
        <end position="285"/>
    </location>
</feature>
<dbReference type="Proteomes" id="UP000186040">
    <property type="component" value="Unassembled WGS sequence"/>
</dbReference>
<dbReference type="Gene3D" id="1.20.1250.20">
    <property type="entry name" value="MFS general substrate transporter like domains"/>
    <property type="match status" value="2"/>
</dbReference>
<dbReference type="PANTHER" id="PTHR42718">
    <property type="entry name" value="MAJOR FACILITATOR SUPERFAMILY MULTIDRUG TRANSPORTER MFSC"/>
    <property type="match status" value="1"/>
</dbReference>
<dbReference type="GO" id="GO:0005886">
    <property type="term" value="C:plasma membrane"/>
    <property type="evidence" value="ECO:0007669"/>
    <property type="project" value="UniProtKB-SubCell"/>
</dbReference>
<evidence type="ECO:0000259" key="6">
    <source>
        <dbReference type="PROSITE" id="PS50850"/>
    </source>
</evidence>
<dbReference type="PANTHER" id="PTHR42718:SF49">
    <property type="entry name" value="EXPORT PROTEIN"/>
    <property type="match status" value="1"/>
</dbReference>